<evidence type="ECO:0000256" key="11">
    <source>
        <dbReference type="ARBA" id="ARBA00022884"/>
    </source>
</evidence>
<dbReference type="Pfam" id="PF01743">
    <property type="entry name" value="PolyA_pol"/>
    <property type="match status" value="1"/>
</dbReference>
<dbReference type="CDD" id="cd00077">
    <property type="entry name" value="HDc"/>
    <property type="match status" value="1"/>
</dbReference>
<name>E6QXG2_9ZZZZ</name>
<dbReference type="NCBIfam" id="NF008137">
    <property type="entry name" value="PRK10885.1"/>
    <property type="match status" value="1"/>
</dbReference>
<evidence type="ECO:0000256" key="8">
    <source>
        <dbReference type="ARBA" id="ARBA00022800"/>
    </source>
</evidence>
<proteinExistence type="inferred from homology"/>
<dbReference type="EC" id="2.7.7.21" evidence="13"/>
<dbReference type="Pfam" id="PF01966">
    <property type="entry name" value="HD"/>
    <property type="match status" value="1"/>
</dbReference>
<dbReference type="EMBL" id="CABR01000178">
    <property type="protein sequence ID" value="CBI11936.1"/>
    <property type="molecule type" value="Genomic_DNA"/>
</dbReference>
<protein>
    <submittedName>
        <fullName evidence="13">Multifunctional CCA protein</fullName>
        <ecNumber evidence="13">2.7.7.21</ecNumber>
        <ecNumber evidence="13">2.7.7.25</ecNumber>
        <ecNumber evidence="13">3.1.3.-</ecNumber>
        <ecNumber evidence="13">3.1.4.-</ecNumber>
    </submittedName>
</protein>
<keyword evidence="2" id="KW-0533">Nickel</keyword>
<evidence type="ECO:0000259" key="12">
    <source>
        <dbReference type="PROSITE" id="PS51831"/>
    </source>
</evidence>
<dbReference type="GO" id="GO:0001680">
    <property type="term" value="P:tRNA 3'-terminal CCA addition"/>
    <property type="evidence" value="ECO:0007669"/>
    <property type="project" value="InterPro"/>
</dbReference>
<dbReference type="GO" id="GO:0046872">
    <property type="term" value="F:metal ion binding"/>
    <property type="evidence" value="ECO:0007669"/>
    <property type="project" value="UniProtKB-KW"/>
</dbReference>
<evidence type="ECO:0000313" key="13">
    <source>
        <dbReference type="EMBL" id="CBI11936.1"/>
    </source>
</evidence>
<dbReference type="HAMAP" id="MF_01262">
    <property type="entry name" value="CCA_bact_type2"/>
    <property type="match status" value="1"/>
</dbReference>
<keyword evidence="11" id="KW-0694">RNA-binding</keyword>
<dbReference type="HAMAP" id="MF_01261">
    <property type="entry name" value="CCA_bact_type1"/>
    <property type="match status" value="1"/>
</dbReference>
<dbReference type="EC" id="3.1.4.-" evidence="13"/>
<evidence type="ECO:0000256" key="3">
    <source>
        <dbReference type="ARBA" id="ARBA00022679"/>
    </source>
</evidence>
<sequence>MREYGHYDSRVGWLQMEIYAVGGAIRDEMLGLPVADRDYVVVGATAEEMIAQGFLPVGRDFPVFLHPVTHEEYALARTERKSGRGYQGFVVYANPEVSLEEDLARRDFTVNAMAQAADGSLIDPYGGQADLLARVFRHVGAAFVEDPVRILRAARFMARFPDFVMAPETMRLMRQMVINGEVDQLVPERVWQELARGLMAEKPSRLFDVLRDCGALKHLLPEIDALFGVPQSPEYHPEIDVGLHTMLALDYSASQGDELAVRFAVLLHDIGKAQTPASCWPHHPGHEQAGVALVKQLCARLRVPGNCRDLALLATAYHGQIHRVRRACEPRPEMLVRLLESVDAFRRPQRFEALLKVCVADARGRAGYAHCTYPQAELLRATLDGARSVDAGAIAAQTDPAHIAARIHMARVRKLEQMMLDMDFE</sequence>
<feature type="domain" description="HD" evidence="12">
    <location>
        <begin position="241"/>
        <end position="345"/>
    </location>
</feature>
<keyword evidence="7" id="KW-0547">Nucleotide-binding</keyword>
<evidence type="ECO:0000256" key="5">
    <source>
        <dbReference type="ARBA" id="ARBA00022695"/>
    </source>
</evidence>
<keyword evidence="10" id="KW-0460">Magnesium</keyword>
<dbReference type="Gene3D" id="3.30.460.10">
    <property type="entry name" value="Beta Polymerase, domain 2"/>
    <property type="match status" value="1"/>
</dbReference>
<evidence type="ECO:0000256" key="6">
    <source>
        <dbReference type="ARBA" id="ARBA00022723"/>
    </source>
</evidence>
<dbReference type="InterPro" id="IPR043519">
    <property type="entry name" value="NT_sf"/>
</dbReference>
<dbReference type="PIRSF" id="PIRSF000813">
    <property type="entry name" value="CCA_bact"/>
    <property type="match status" value="1"/>
</dbReference>
<evidence type="ECO:0000256" key="2">
    <source>
        <dbReference type="ARBA" id="ARBA00022596"/>
    </source>
</evidence>
<dbReference type="EC" id="3.1.3.-" evidence="13"/>
<dbReference type="InterPro" id="IPR002646">
    <property type="entry name" value="PolA_pol_head_dom"/>
</dbReference>
<dbReference type="CDD" id="cd05398">
    <property type="entry name" value="NT_ClassII-CCAase"/>
    <property type="match status" value="1"/>
</dbReference>
<keyword evidence="9" id="KW-0067">ATP-binding</keyword>
<keyword evidence="4" id="KW-0819">tRNA processing</keyword>
<dbReference type="GO" id="GO:0005524">
    <property type="term" value="F:ATP binding"/>
    <property type="evidence" value="ECO:0007669"/>
    <property type="project" value="UniProtKB-KW"/>
</dbReference>
<gene>
    <name evidence="13" type="primary">cca</name>
    <name evidence="13" type="ORF">CARN7_2788</name>
</gene>
<dbReference type="InterPro" id="IPR032828">
    <property type="entry name" value="PolyA_RNA-bd"/>
</dbReference>
<dbReference type="EC" id="2.7.7.25" evidence="13"/>
<dbReference type="Gene3D" id="1.10.3090.10">
    <property type="entry name" value="cca-adding enzyme, domain 2"/>
    <property type="match status" value="1"/>
</dbReference>
<dbReference type="InterPro" id="IPR003607">
    <property type="entry name" value="HD/PDEase_dom"/>
</dbReference>
<dbReference type="Pfam" id="PF12627">
    <property type="entry name" value="PolyA_pol_RNAbd"/>
    <property type="match status" value="1"/>
</dbReference>
<evidence type="ECO:0000256" key="7">
    <source>
        <dbReference type="ARBA" id="ARBA00022741"/>
    </source>
</evidence>
<comment type="cofactor">
    <cofactor evidence="1">
        <name>Mg(2+)</name>
        <dbReference type="ChEBI" id="CHEBI:18420"/>
    </cofactor>
</comment>
<keyword evidence="6" id="KW-0479">Metal-binding</keyword>
<accession>E6QXG2</accession>
<dbReference type="GO" id="GO:0042245">
    <property type="term" value="P:RNA repair"/>
    <property type="evidence" value="ECO:0007669"/>
    <property type="project" value="UniProtKB-KW"/>
</dbReference>
<dbReference type="GO" id="GO:0003723">
    <property type="term" value="F:RNA binding"/>
    <property type="evidence" value="ECO:0007669"/>
    <property type="project" value="UniProtKB-KW"/>
</dbReference>
<dbReference type="InterPro" id="IPR006674">
    <property type="entry name" value="HD_domain"/>
</dbReference>
<dbReference type="InterPro" id="IPR012006">
    <property type="entry name" value="CCA_bact"/>
</dbReference>
<reference evidence="13" key="1">
    <citation type="submission" date="2009-10" db="EMBL/GenBank/DDBJ databases">
        <title>Diversity of trophic interactions inside an arsenic-rich microbial ecosystem.</title>
        <authorList>
            <person name="Bertin P.N."/>
            <person name="Heinrich-Salmeron A."/>
            <person name="Pelletier E."/>
            <person name="Goulhen-Chollet F."/>
            <person name="Arsene-Ploetze F."/>
            <person name="Gallien S."/>
            <person name="Calteau A."/>
            <person name="Vallenet D."/>
            <person name="Casiot C."/>
            <person name="Chane-Woon-Ming B."/>
            <person name="Giloteaux L."/>
            <person name="Barakat M."/>
            <person name="Bonnefoy V."/>
            <person name="Bruneel O."/>
            <person name="Chandler M."/>
            <person name="Cleiss J."/>
            <person name="Duran R."/>
            <person name="Elbaz-Poulichet F."/>
            <person name="Fonknechten N."/>
            <person name="Lauga B."/>
            <person name="Mornico D."/>
            <person name="Ortet P."/>
            <person name="Schaeffer C."/>
            <person name="Siguier P."/>
            <person name="Alexander Thil Smith A."/>
            <person name="Van Dorsselaer A."/>
            <person name="Weissenbach J."/>
            <person name="Medigue C."/>
            <person name="Le Paslier D."/>
        </authorList>
    </citation>
    <scope>NUCLEOTIDE SEQUENCE</scope>
</reference>
<keyword evidence="8" id="KW-0692">RNA repair</keyword>
<dbReference type="AlphaFoldDB" id="E6QXG2"/>
<dbReference type="InterPro" id="IPR050124">
    <property type="entry name" value="tRNA_CCA-adding_enzyme"/>
</dbReference>
<evidence type="ECO:0000256" key="9">
    <source>
        <dbReference type="ARBA" id="ARBA00022840"/>
    </source>
</evidence>
<comment type="caution">
    <text evidence="13">The sequence shown here is derived from an EMBL/GenBank/DDBJ whole genome shotgun (WGS) entry which is preliminary data.</text>
</comment>
<evidence type="ECO:0000256" key="1">
    <source>
        <dbReference type="ARBA" id="ARBA00001946"/>
    </source>
</evidence>
<evidence type="ECO:0000256" key="4">
    <source>
        <dbReference type="ARBA" id="ARBA00022694"/>
    </source>
</evidence>
<keyword evidence="3 13" id="KW-0808">Transferase</keyword>
<organism evidence="13">
    <name type="scientific">mine drainage metagenome</name>
    <dbReference type="NCBI Taxonomy" id="410659"/>
    <lineage>
        <taxon>unclassified sequences</taxon>
        <taxon>metagenomes</taxon>
        <taxon>ecological metagenomes</taxon>
    </lineage>
</organism>
<evidence type="ECO:0000256" key="10">
    <source>
        <dbReference type="ARBA" id="ARBA00022842"/>
    </source>
</evidence>
<keyword evidence="13" id="KW-0378">Hydrolase</keyword>
<dbReference type="GO" id="GO:0004810">
    <property type="term" value="F:CCA tRNA nucleotidyltransferase activity"/>
    <property type="evidence" value="ECO:0007669"/>
    <property type="project" value="InterPro"/>
</dbReference>
<dbReference type="PANTHER" id="PTHR47545">
    <property type="entry name" value="MULTIFUNCTIONAL CCA PROTEIN"/>
    <property type="match status" value="1"/>
</dbReference>
<keyword evidence="5 13" id="KW-0548">Nucleotidyltransferase</keyword>
<dbReference type="PROSITE" id="PS51831">
    <property type="entry name" value="HD"/>
    <property type="match status" value="1"/>
</dbReference>
<dbReference type="SUPFAM" id="SSF81301">
    <property type="entry name" value="Nucleotidyltransferase"/>
    <property type="match status" value="1"/>
</dbReference>
<dbReference type="GO" id="GO:0016787">
    <property type="term" value="F:hydrolase activity"/>
    <property type="evidence" value="ECO:0007669"/>
    <property type="project" value="UniProtKB-KW"/>
</dbReference>
<dbReference type="PANTHER" id="PTHR47545:SF1">
    <property type="entry name" value="MULTIFUNCTIONAL CCA PROTEIN"/>
    <property type="match status" value="1"/>
</dbReference>
<dbReference type="SUPFAM" id="SSF81891">
    <property type="entry name" value="Poly A polymerase C-terminal region-like"/>
    <property type="match status" value="1"/>
</dbReference>